<sequence length="207" mass="22436">MVAVLIIAGAVIVSRRSNQATTTTTTSQKEGKTVQNPKTLIVYYSRTGNTKAVAEIIQSQVGGDLVQIETKSARPTNYRAEVEQNETEQNTDTLPALKSLPDLSQYDRIFIGSPTWNMALPQAVVAFLRANKFTGKTVIPFNTNGGYGVGSVFTQIKQEAKGATVLQGFSIKGGEEINGVLLAIRGNRRVTVSKSVTTWLKSIKQTQ</sequence>
<dbReference type="Proteomes" id="UP000051672">
    <property type="component" value="Unassembled WGS sequence"/>
</dbReference>
<dbReference type="SUPFAM" id="SSF52218">
    <property type="entry name" value="Flavoproteins"/>
    <property type="match status" value="1"/>
</dbReference>
<dbReference type="Pfam" id="PF12682">
    <property type="entry name" value="Flavodoxin_4"/>
    <property type="match status" value="1"/>
</dbReference>
<accession>A0A0R2B6H7</accession>
<evidence type="ECO:0000259" key="1">
    <source>
        <dbReference type="PROSITE" id="PS50902"/>
    </source>
</evidence>
<dbReference type="EMBL" id="AYZQ01000002">
    <property type="protein sequence ID" value="KRM72043.1"/>
    <property type="molecule type" value="Genomic_DNA"/>
</dbReference>
<dbReference type="PANTHER" id="PTHR39201">
    <property type="entry name" value="EXPORTED PROTEIN-RELATED"/>
    <property type="match status" value="1"/>
</dbReference>
<keyword evidence="3" id="KW-1185">Reference proteome</keyword>
<dbReference type="InterPro" id="IPR029039">
    <property type="entry name" value="Flavoprotein-like_sf"/>
</dbReference>
<dbReference type="Gene3D" id="3.40.50.360">
    <property type="match status" value="1"/>
</dbReference>
<dbReference type="GO" id="GO:0009055">
    <property type="term" value="F:electron transfer activity"/>
    <property type="evidence" value="ECO:0007669"/>
    <property type="project" value="InterPro"/>
</dbReference>
<dbReference type="PATRIC" id="fig|1423727.3.peg.1034"/>
<evidence type="ECO:0000313" key="3">
    <source>
        <dbReference type="Proteomes" id="UP000051672"/>
    </source>
</evidence>
<dbReference type="PROSITE" id="PS00201">
    <property type="entry name" value="FLAVODOXIN"/>
    <property type="match status" value="1"/>
</dbReference>
<name>A0A0R2B6H7_9LACO</name>
<dbReference type="OrthoDB" id="9806505at2"/>
<dbReference type="GO" id="GO:0016651">
    <property type="term" value="F:oxidoreductase activity, acting on NAD(P)H"/>
    <property type="evidence" value="ECO:0007669"/>
    <property type="project" value="UniProtKB-ARBA"/>
</dbReference>
<dbReference type="PANTHER" id="PTHR39201:SF1">
    <property type="entry name" value="FLAVODOXIN-LIKE DOMAIN-CONTAINING PROTEIN"/>
    <property type="match status" value="1"/>
</dbReference>
<comment type="caution">
    <text evidence="2">The sequence shown here is derived from an EMBL/GenBank/DDBJ whole genome shotgun (WGS) entry which is preliminary data.</text>
</comment>
<protein>
    <submittedName>
        <fullName evidence="2">Flavodoxin</fullName>
    </submittedName>
</protein>
<reference evidence="2 3" key="1">
    <citation type="journal article" date="2015" name="Genome Announc.">
        <title>Expanding the biotechnology potential of lactobacilli through comparative genomics of 213 strains and associated genera.</title>
        <authorList>
            <person name="Sun Z."/>
            <person name="Harris H.M."/>
            <person name="McCann A."/>
            <person name="Guo C."/>
            <person name="Argimon S."/>
            <person name="Zhang W."/>
            <person name="Yang X."/>
            <person name="Jeffery I.B."/>
            <person name="Cooney J.C."/>
            <person name="Kagawa T.F."/>
            <person name="Liu W."/>
            <person name="Song Y."/>
            <person name="Salvetti E."/>
            <person name="Wrobel A."/>
            <person name="Rasinkangas P."/>
            <person name="Parkhill J."/>
            <person name="Rea M.C."/>
            <person name="O'Sullivan O."/>
            <person name="Ritari J."/>
            <person name="Douillard F.P."/>
            <person name="Paul Ross R."/>
            <person name="Yang R."/>
            <person name="Briner A.E."/>
            <person name="Felis G.E."/>
            <person name="de Vos W.M."/>
            <person name="Barrangou R."/>
            <person name="Klaenhammer T.R."/>
            <person name="Caufield P.W."/>
            <person name="Cui Y."/>
            <person name="Zhang H."/>
            <person name="O'Toole P.W."/>
        </authorList>
    </citation>
    <scope>NUCLEOTIDE SEQUENCE [LARGE SCALE GENOMIC DNA]</scope>
    <source>
        <strain evidence="2 3">DSM 23927</strain>
    </source>
</reference>
<dbReference type="InterPro" id="IPR008254">
    <property type="entry name" value="Flavodoxin/NO_synth"/>
</dbReference>
<dbReference type="InterPro" id="IPR001226">
    <property type="entry name" value="Flavodoxin_CS"/>
</dbReference>
<gene>
    <name evidence="2" type="ORF">FC34_GL001026</name>
</gene>
<dbReference type="PROSITE" id="PS50902">
    <property type="entry name" value="FLAVODOXIN_LIKE"/>
    <property type="match status" value="1"/>
</dbReference>
<dbReference type="STRING" id="1423727.FC34_GL001026"/>
<dbReference type="GO" id="GO:0010181">
    <property type="term" value="F:FMN binding"/>
    <property type="evidence" value="ECO:0007669"/>
    <property type="project" value="InterPro"/>
</dbReference>
<proteinExistence type="predicted"/>
<feature type="domain" description="Flavodoxin-like" evidence="1">
    <location>
        <begin position="39"/>
        <end position="204"/>
    </location>
</feature>
<evidence type="ECO:0000313" key="2">
    <source>
        <dbReference type="EMBL" id="KRM72043.1"/>
    </source>
</evidence>
<dbReference type="AlphaFoldDB" id="A0A0R2B6H7"/>
<organism evidence="2 3">
    <name type="scientific">Lacticaseibacillus brantae DSM 23927</name>
    <dbReference type="NCBI Taxonomy" id="1423727"/>
    <lineage>
        <taxon>Bacteria</taxon>
        <taxon>Bacillati</taxon>
        <taxon>Bacillota</taxon>
        <taxon>Bacilli</taxon>
        <taxon>Lactobacillales</taxon>
        <taxon>Lactobacillaceae</taxon>
        <taxon>Lacticaseibacillus</taxon>
    </lineage>
</organism>